<sequence length="120" mass="13812">MEYKTAVMEGHNIDWMCNFCITVDTSPTPIRYEKYLAPDTSKTCMGGENVVPSDTNGERSCQTSLDTAAAPADNTSVSYVHTQHESITYEKVMMHVWEKHQHQQRCERLYHHIYLKARKG</sequence>
<dbReference type="AlphaFoldDB" id="A0A5B7H6P9"/>
<comment type="caution">
    <text evidence="1">The sequence shown here is derived from an EMBL/GenBank/DDBJ whole genome shotgun (WGS) entry which is preliminary data.</text>
</comment>
<gene>
    <name evidence="1" type="ORF">E2C01_061974</name>
</gene>
<dbReference type="EMBL" id="VSRR010026766">
    <property type="protein sequence ID" value="MPC67790.1"/>
    <property type="molecule type" value="Genomic_DNA"/>
</dbReference>
<name>A0A5B7H6P9_PORTR</name>
<proteinExistence type="predicted"/>
<dbReference type="Proteomes" id="UP000324222">
    <property type="component" value="Unassembled WGS sequence"/>
</dbReference>
<accession>A0A5B7H6P9</accession>
<reference evidence="1 2" key="1">
    <citation type="submission" date="2019-05" db="EMBL/GenBank/DDBJ databases">
        <title>Another draft genome of Portunus trituberculatus and its Hox gene families provides insights of decapod evolution.</title>
        <authorList>
            <person name="Jeong J.-H."/>
            <person name="Song I."/>
            <person name="Kim S."/>
            <person name="Choi T."/>
            <person name="Kim D."/>
            <person name="Ryu S."/>
            <person name="Kim W."/>
        </authorList>
    </citation>
    <scope>NUCLEOTIDE SEQUENCE [LARGE SCALE GENOMIC DNA]</scope>
    <source>
        <tissue evidence="1">Muscle</tissue>
    </source>
</reference>
<protein>
    <submittedName>
        <fullName evidence="1">Uncharacterized protein</fullName>
    </submittedName>
</protein>
<keyword evidence="2" id="KW-1185">Reference proteome</keyword>
<evidence type="ECO:0000313" key="2">
    <source>
        <dbReference type="Proteomes" id="UP000324222"/>
    </source>
</evidence>
<evidence type="ECO:0000313" key="1">
    <source>
        <dbReference type="EMBL" id="MPC67790.1"/>
    </source>
</evidence>
<organism evidence="1 2">
    <name type="scientific">Portunus trituberculatus</name>
    <name type="common">Swimming crab</name>
    <name type="synonym">Neptunus trituberculatus</name>
    <dbReference type="NCBI Taxonomy" id="210409"/>
    <lineage>
        <taxon>Eukaryota</taxon>
        <taxon>Metazoa</taxon>
        <taxon>Ecdysozoa</taxon>
        <taxon>Arthropoda</taxon>
        <taxon>Crustacea</taxon>
        <taxon>Multicrustacea</taxon>
        <taxon>Malacostraca</taxon>
        <taxon>Eumalacostraca</taxon>
        <taxon>Eucarida</taxon>
        <taxon>Decapoda</taxon>
        <taxon>Pleocyemata</taxon>
        <taxon>Brachyura</taxon>
        <taxon>Eubrachyura</taxon>
        <taxon>Portunoidea</taxon>
        <taxon>Portunidae</taxon>
        <taxon>Portuninae</taxon>
        <taxon>Portunus</taxon>
    </lineage>
</organism>